<gene>
    <name evidence="2" type="ORF">OSTQU699_LOCUS7312</name>
</gene>
<keyword evidence="3" id="KW-1185">Reference proteome</keyword>
<proteinExistence type="predicted"/>
<evidence type="ECO:0000313" key="2">
    <source>
        <dbReference type="EMBL" id="CAD7701955.1"/>
    </source>
</evidence>
<protein>
    <submittedName>
        <fullName evidence="2">Uncharacterized protein</fullName>
    </submittedName>
</protein>
<evidence type="ECO:0000313" key="3">
    <source>
        <dbReference type="Proteomes" id="UP000708148"/>
    </source>
</evidence>
<accession>A0A8S1J7S5</accession>
<evidence type="ECO:0000256" key="1">
    <source>
        <dbReference type="SAM" id="MobiDB-lite"/>
    </source>
</evidence>
<sequence>TLAAQAPGVLPQSPQNCDPRWESGSLEQTTVGLNLSQQESAMILPHLYNIQTYSGASAELSPGTDGTFVIMMSGYQWQIDTAKAIVQRLMSGK</sequence>
<organism evidence="2 3">
    <name type="scientific">Ostreobium quekettii</name>
    <dbReference type="NCBI Taxonomy" id="121088"/>
    <lineage>
        <taxon>Eukaryota</taxon>
        <taxon>Viridiplantae</taxon>
        <taxon>Chlorophyta</taxon>
        <taxon>core chlorophytes</taxon>
        <taxon>Ulvophyceae</taxon>
        <taxon>TCBD clade</taxon>
        <taxon>Bryopsidales</taxon>
        <taxon>Ostreobineae</taxon>
        <taxon>Ostreobiaceae</taxon>
        <taxon>Ostreobium</taxon>
    </lineage>
</organism>
<feature type="region of interest" description="Disordered" evidence="1">
    <location>
        <begin position="1"/>
        <end position="22"/>
    </location>
</feature>
<comment type="caution">
    <text evidence="2">The sequence shown here is derived from an EMBL/GenBank/DDBJ whole genome shotgun (WGS) entry which is preliminary data.</text>
</comment>
<reference evidence="2" key="1">
    <citation type="submission" date="2020-12" db="EMBL/GenBank/DDBJ databases">
        <authorList>
            <person name="Iha C."/>
        </authorList>
    </citation>
    <scope>NUCLEOTIDE SEQUENCE</scope>
</reference>
<feature type="non-terminal residue" evidence="2">
    <location>
        <position position="1"/>
    </location>
</feature>
<dbReference type="AlphaFoldDB" id="A0A8S1J7S5"/>
<name>A0A8S1J7S5_9CHLO</name>
<dbReference type="Proteomes" id="UP000708148">
    <property type="component" value="Unassembled WGS sequence"/>
</dbReference>
<dbReference type="EMBL" id="CAJHUC010001665">
    <property type="protein sequence ID" value="CAD7701955.1"/>
    <property type="molecule type" value="Genomic_DNA"/>
</dbReference>
<dbReference type="OrthoDB" id="410044at2759"/>